<evidence type="ECO:0000256" key="1">
    <source>
        <dbReference type="ARBA" id="ARBA00013139"/>
    </source>
</evidence>
<organism evidence="5 6">
    <name type="scientific">Agarivorans aestuarii</name>
    <dbReference type="NCBI Taxonomy" id="1563703"/>
    <lineage>
        <taxon>Bacteria</taxon>
        <taxon>Pseudomonadati</taxon>
        <taxon>Pseudomonadota</taxon>
        <taxon>Gammaproteobacteria</taxon>
        <taxon>Alteromonadales</taxon>
        <taxon>Alteromonadaceae</taxon>
        <taxon>Agarivorans</taxon>
    </lineage>
</organism>
<dbReference type="Pfam" id="PF04715">
    <property type="entry name" value="Anth_synt_I_N"/>
    <property type="match status" value="1"/>
</dbReference>
<dbReference type="SUPFAM" id="SSF56322">
    <property type="entry name" value="ADC synthase"/>
    <property type="match status" value="1"/>
</dbReference>
<dbReference type="NCBIfam" id="TIGR00553">
    <property type="entry name" value="pabB"/>
    <property type="match status" value="1"/>
</dbReference>
<proteinExistence type="predicted"/>
<protein>
    <recommendedName>
        <fullName evidence="1">aminodeoxychorismate synthase</fullName>
        <ecNumber evidence="1">2.6.1.85</ecNumber>
    </recommendedName>
</protein>
<evidence type="ECO:0000313" key="6">
    <source>
        <dbReference type="Proteomes" id="UP001310248"/>
    </source>
</evidence>
<name>A0ABU7G146_9ALTE</name>
<feature type="domain" description="Anthranilate synthase component I N-terminal" evidence="4">
    <location>
        <begin position="10"/>
        <end position="148"/>
    </location>
</feature>
<evidence type="ECO:0000313" key="5">
    <source>
        <dbReference type="EMBL" id="MEE1673128.1"/>
    </source>
</evidence>
<dbReference type="InterPro" id="IPR005801">
    <property type="entry name" value="ADC_synthase"/>
</dbReference>
<dbReference type="Gene3D" id="3.60.120.10">
    <property type="entry name" value="Anthranilate synthase"/>
    <property type="match status" value="1"/>
</dbReference>
<sequence length="456" mass="51098">MIVSKTFSTSPAQLFEQLAQQNWCSFLQSAADSHENNHFDILVADPIATISYSEQTADVTVGADHYHSQQPPFELLETLRKQLFPDSQTGTSRFPFEGGALGLWSYDLGRSLEVLPEQLSRDLNTPDMAVGFYDWALIYDHHSKQTTLIQWHQVGEEALALERLEQRALWLNIQSTQEVEAFKLTSKWQSNMSQASYTEKFKQVQEYLLSGDCYQINLAQRFEASYQGNEAEAYQRLISANQAPFSAFMRLPTSCILSVSPERFISLKQGEIETKPIKGTRPRSSDKQIDQQLASELLNAEKDQAENLMIVDLLRNDIGRVASPGTVEVPKLFAIESFPAVHHLVSTIRANLAPQYSAEQLLAACFPGGSITGAPKIRAMQIIEELEESRRSAYCGAIGYISSNGDMDTNITIRTLVCEDQKIYSWAGGGVVTDSKVEAEYQETFDKLSRILPVLE</sequence>
<keyword evidence="2 5" id="KW-0808">Transferase</keyword>
<evidence type="ECO:0000256" key="2">
    <source>
        <dbReference type="ARBA" id="ARBA00022679"/>
    </source>
</evidence>
<comment type="caution">
    <text evidence="5">The sequence shown here is derived from an EMBL/GenBank/DDBJ whole genome shotgun (WGS) entry which is preliminary data.</text>
</comment>
<feature type="domain" description="Chorismate-utilising enzyme C-terminal" evidence="3">
    <location>
        <begin position="194"/>
        <end position="447"/>
    </location>
</feature>
<dbReference type="GO" id="GO:0046820">
    <property type="term" value="F:4-amino-4-deoxychorismate synthase activity"/>
    <property type="evidence" value="ECO:0007669"/>
    <property type="project" value="UniProtKB-EC"/>
</dbReference>
<gene>
    <name evidence="5" type="primary">pabB</name>
    <name evidence="5" type="ORF">SNR37_002541</name>
</gene>
<dbReference type="Proteomes" id="UP001310248">
    <property type="component" value="Unassembled WGS sequence"/>
</dbReference>
<accession>A0ABU7G146</accession>
<dbReference type="PRINTS" id="PR00095">
    <property type="entry name" value="ANTSNTHASEI"/>
</dbReference>
<dbReference type="EMBL" id="JAYDYW010000004">
    <property type="protein sequence ID" value="MEE1673128.1"/>
    <property type="molecule type" value="Genomic_DNA"/>
</dbReference>
<evidence type="ECO:0000259" key="3">
    <source>
        <dbReference type="Pfam" id="PF00425"/>
    </source>
</evidence>
<dbReference type="InterPro" id="IPR006805">
    <property type="entry name" value="Anth_synth_I_N"/>
</dbReference>
<dbReference type="RefSeq" id="WP_329774493.1">
    <property type="nucleotide sequence ID" value="NZ_JAYDYW010000004.1"/>
</dbReference>
<dbReference type="EC" id="2.6.1.85" evidence="1"/>
<dbReference type="InterPro" id="IPR019999">
    <property type="entry name" value="Anth_synth_I-like"/>
</dbReference>
<reference evidence="6" key="1">
    <citation type="submission" date="2023-07" db="EMBL/GenBank/DDBJ databases">
        <title>Draft genome sequence of Agarivorans aestuarii strain ZMCS4, a CAZymes producing bacteria isolated from the marine brown algae Clodostephus spongiosus.</title>
        <authorList>
            <person name="Lorente B."/>
            <person name="Cabral C."/>
            <person name="Frias J."/>
            <person name="Faria J."/>
            <person name="Toubarro D."/>
        </authorList>
    </citation>
    <scope>NUCLEOTIDE SEQUENCE [LARGE SCALE GENOMIC DNA]</scope>
    <source>
        <strain evidence="6">ZMCS4</strain>
    </source>
</reference>
<evidence type="ECO:0000259" key="4">
    <source>
        <dbReference type="Pfam" id="PF04715"/>
    </source>
</evidence>
<dbReference type="Pfam" id="PF00425">
    <property type="entry name" value="Chorismate_bind"/>
    <property type="match status" value="1"/>
</dbReference>
<dbReference type="PANTHER" id="PTHR11236:SF50">
    <property type="entry name" value="AMINODEOXYCHORISMATE SYNTHASE COMPONENT 1"/>
    <property type="match status" value="1"/>
</dbReference>
<dbReference type="PANTHER" id="PTHR11236">
    <property type="entry name" value="AMINOBENZOATE/ANTHRANILATE SYNTHASE"/>
    <property type="match status" value="1"/>
</dbReference>
<keyword evidence="6" id="KW-1185">Reference proteome</keyword>
<keyword evidence="5" id="KW-0032">Aminotransferase</keyword>
<dbReference type="InterPro" id="IPR005802">
    <property type="entry name" value="ADC_synth_comp_1"/>
</dbReference>
<dbReference type="InterPro" id="IPR015890">
    <property type="entry name" value="Chorismate_C"/>
</dbReference>